<dbReference type="InterPro" id="IPR005312">
    <property type="entry name" value="DUF1759"/>
</dbReference>
<dbReference type="PANTHER" id="PTHR47331">
    <property type="entry name" value="PHD-TYPE DOMAIN-CONTAINING PROTEIN"/>
    <property type="match status" value="1"/>
</dbReference>
<dbReference type="Proteomes" id="UP000215335">
    <property type="component" value="Unassembled WGS sequence"/>
</dbReference>
<comment type="caution">
    <text evidence="1">The sequence shown here is derived from an EMBL/GenBank/DDBJ whole genome shotgun (WGS) entry which is preliminary data.</text>
</comment>
<evidence type="ECO:0000313" key="2">
    <source>
        <dbReference type="Proteomes" id="UP000215335"/>
    </source>
</evidence>
<dbReference type="STRING" id="543379.A0A232ELU4"/>
<reference evidence="1 2" key="1">
    <citation type="journal article" date="2017" name="Curr. Biol.">
        <title>The Evolution of Venom by Co-option of Single-Copy Genes.</title>
        <authorList>
            <person name="Martinson E.O."/>
            <person name="Mrinalini"/>
            <person name="Kelkar Y.D."/>
            <person name="Chang C.H."/>
            <person name="Werren J.H."/>
        </authorList>
    </citation>
    <scope>NUCLEOTIDE SEQUENCE [LARGE SCALE GENOMIC DNA]</scope>
    <source>
        <strain evidence="1 2">Alberta</strain>
        <tissue evidence="1">Whole body</tissue>
    </source>
</reference>
<organism evidence="1 2">
    <name type="scientific">Trichomalopsis sarcophagae</name>
    <dbReference type="NCBI Taxonomy" id="543379"/>
    <lineage>
        <taxon>Eukaryota</taxon>
        <taxon>Metazoa</taxon>
        <taxon>Ecdysozoa</taxon>
        <taxon>Arthropoda</taxon>
        <taxon>Hexapoda</taxon>
        <taxon>Insecta</taxon>
        <taxon>Pterygota</taxon>
        <taxon>Neoptera</taxon>
        <taxon>Endopterygota</taxon>
        <taxon>Hymenoptera</taxon>
        <taxon>Apocrita</taxon>
        <taxon>Proctotrupomorpha</taxon>
        <taxon>Chalcidoidea</taxon>
        <taxon>Pteromalidae</taxon>
        <taxon>Pteromalinae</taxon>
        <taxon>Trichomalopsis</taxon>
    </lineage>
</organism>
<evidence type="ECO:0000313" key="1">
    <source>
        <dbReference type="EMBL" id="OXU19317.1"/>
    </source>
</evidence>
<gene>
    <name evidence="1" type="ORF">TSAR_011097</name>
</gene>
<proteinExistence type="predicted"/>
<dbReference type="Pfam" id="PF03564">
    <property type="entry name" value="DUF1759"/>
    <property type="match status" value="1"/>
</dbReference>
<protein>
    <recommendedName>
        <fullName evidence="3">CCHC-type domain-containing protein</fullName>
    </recommendedName>
</protein>
<dbReference type="PANTHER" id="PTHR47331:SF1">
    <property type="entry name" value="GAG-LIKE PROTEIN"/>
    <property type="match status" value="1"/>
</dbReference>
<accession>A0A232ELU4</accession>
<dbReference type="AlphaFoldDB" id="A0A232ELU4"/>
<name>A0A232ELU4_9HYME</name>
<keyword evidence="2" id="KW-1185">Reference proteome</keyword>
<sequence length="286" mass="32822">MAIGQSFALSVRTPDDPISKIADLTVAYGLLNAKQQELETFESELIDALQEGTASDQEITKEYDESDKFSGNVRDWLKFWSLFEKIHEDTKLDNEDKFHYLMHAVELVTIYPLTGDNYTFGVTTDKCVAMFFPLVESALPEEILRLRYKVNNVSPWLRKDSNETIVVKLVDRSQMKKAQSTAKNVTRARNLLTKGKEITCIFCEKNNHDSAKCTKAKSMSSDERQEATKKHRACFRCLKIGHGSRLCHVNTKCSKCSRRHVDIMYFGEQKLEDSTKNEKCVSLRKR</sequence>
<evidence type="ECO:0008006" key="3">
    <source>
        <dbReference type="Google" id="ProtNLM"/>
    </source>
</evidence>
<dbReference type="OrthoDB" id="416987at2759"/>
<dbReference type="EMBL" id="NNAY01003503">
    <property type="protein sequence ID" value="OXU19317.1"/>
    <property type="molecule type" value="Genomic_DNA"/>
</dbReference>